<proteinExistence type="predicted"/>
<organism evidence="1 2">
    <name type="scientific">Cecembia calidifontis</name>
    <dbReference type="NCBI Taxonomy" id="1187080"/>
    <lineage>
        <taxon>Bacteria</taxon>
        <taxon>Pseudomonadati</taxon>
        <taxon>Bacteroidota</taxon>
        <taxon>Cytophagia</taxon>
        <taxon>Cytophagales</taxon>
        <taxon>Cyclobacteriaceae</taxon>
        <taxon>Cecembia</taxon>
    </lineage>
</organism>
<protein>
    <submittedName>
        <fullName evidence="1">Uncharacterized protein</fullName>
    </submittedName>
</protein>
<name>A0A4Q7P9C5_9BACT</name>
<keyword evidence="2" id="KW-1185">Reference proteome</keyword>
<gene>
    <name evidence="1" type="ORF">BC751_2310</name>
</gene>
<reference evidence="1 2" key="1">
    <citation type="submission" date="2019-02" db="EMBL/GenBank/DDBJ databases">
        <title>Genomic Encyclopedia of Archaeal and Bacterial Type Strains, Phase II (KMG-II): from individual species to whole genera.</title>
        <authorList>
            <person name="Goeker M."/>
        </authorList>
    </citation>
    <scope>NUCLEOTIDE SEQUENCE [LARGE SCALE GENOMIC DNA]</scope>
    <source>
        <strain evidence="1 2">DSM 21411</strain>
    </source>
</reference>
<dbReference type="Proteomes" id="UP000292209">
    <property type="component" value="Unassembled WGS sequence"/>
</dbReference>
<dbReference type="AlphaFoldDB" id="A0A4Q7P9C5"/>
<evidence type="ECO:0000313" key="2">
    <source>
        <dbReference type="Proteomes" id="UP000292209"/>
    </source>
</evidence>
<evidence type="ECO:0000313" key="1">
    <source>
        <dbReference type="EMBL" id="RZS96725.1"/>
    </source>
</evidence>
<dbReference type="EMBL" id="SGXG01000001">
    <property type="protein sequence ID" value="RZS96725.1"/>
    <property type="molecule type" value="Genomic_DNA"/>
</dbReference>
<sequence length="87" mass="10644">MKIIFQYFANNEKIKVWEFFKISQKNIKHVWLFGITKEKNFNYVWVVFSFKILFRYSNKIEFDKVPFLLYSQASIILDSGTFQNSWI</sequence>
<comment type="caution">
    <text evidence="1">The sequence shown here is derived from an EMBL/GenBank/DDBJ whole genome shotgun (WGS) entry which is preliminary data.</text>
</comment>
<accession>A0A4Q7P9C5</accession>